<dbReference type="GO" id="GO:0016887">
    <property type="term" value="F:ATP hydrolysis activity"/>
    <property type="evidence" value="ECO:0007669"/>
    <property type="project" value="InterPro"/>
</dbReference>
<name>A0A1L7I8R3_9FLAO</name>
<dbReference type="InterPro" id="IPR003593">
    <property type="entry name" value="AAA+_ATPase"/>
</dbReference>
<dbReference type="AlphaFoldDB" id="A0A1L7I8R3"/>
<dbReference type="SMART" id="SM00382">
    <property type="entry name" value="AAA"/>
    <property type="match status" value="1"/>
</dbReference>
<evidence type="ECO:0000256" key="3">
    <source>
        <dbReference type="ARBA" id="ARBA00022458"/>
    </source>
</evidence>
<dbReference type="GO" id="GO:0005524">
    <property type="term" value="F:ATP binding"/>
    <property type="evidence" value="ECO:0007669"/>
    <property type="project" value="UniProtKB-KW"/>
</dbReference>
<evidence type="ECO:0000256" key="2">
    <source>
        <dbReference type="ARBA" id="ARBA00022448"/>
    </source>
</evidence>
<dbReference type="STRING" id="1229726.GRFL_2788"/>
<keyword evidence="2" id="KW-0813">Transport</keyword>
<protein>
    <submittedName>
        <fullName evidence="6">ABC transporter ATP-binding protein</fullName>
    </submittedName>
</protein>
<keyword evidence="5 6" id="KW-0067">ATP-binding</keyword>
<reference evidence="6 7" key="1">
    <citation type="submission" date="2016-07" db="EMBL/GenBank/DDBJ databases">
        <title>Multi-omics approach to identify versatile polysaccharide utilization systems of a marine flavobacterium Gramella flava.</title>
        <authorList>
            <person name="Tang K."/>
        </authorList>
    </citation>
    <scope>NUCLEOTIDE SEQUENCE [LARGE SCALE GENOMIC DNA]</scope>
    <source>
        <strain evidence="6 7">JLT2011</strain>
    </source>
</reference>
<dbReference type="SUPFAM" id="SSF52540">
    <property type="entry name" value="P-loop containing nucleoside triphosphate hydrolases"/>
    <property type="match status" value="1"/>
</dbReference>
<proteinExistence type="inferred from homology"/>
<dbReference type="Pfam" id="PF00005">
    <property type="entry name" value="ABC_tran"/>
    <property type="match status" value="1"/>
</dbReference>
<dbReference type="OrthoDB" id="9801987at2"/>
<dbReference type="Gene3D" id="3.40.50.300">
    <property type="entry name" value="P-loop containing nucleotide triphosphate hydrolases"/>
    <property type="match status" value="1"/>
</dbReference>
<dbReference type="PROSITE" id="PS50893">
    <property type="entry name" value="ABC_TRANSPORTER_2"/>
    <property type="match status" value="1"/>
</dbReference>
<gene>
    <name evidence="6" type="ORF">GRFL_2788</name>
</gene>
<accession>A0A1L7I8R3</accession>
<sequence>MSLKLENISKGFGRKPLLNEVFLEIDNNEIVGLFGRNGTGKSTLLKIIFGLLKPDSGIILMDGKDFPCRKIIASGKIAFLPQDSFLPKNRKVREIIPLFFPNGNDQDKVFYAKGVADFCHKKIGDLSLGQLRYLEVLLIGNLQHPYLLLDEPFSMIEPVYKEYIQNFILTLKNSKGILLTDHYYLDVLKVSNRNLLLKDQGLLPIQNENDLITNRYLTKN</sequence>
<dbReference type="InterPro" id="IPR050763">
    <property type="entry name" value="ABC_transporter_ATP-binding"/>
</dbReference>
<evidence type="ECO:0000313" key="6">
    <source>
        <dbReference type="EMBL" id="APU69512.1"/>
    </source>
</evidence>
<keyword evidence="4" id="KW-0547">Nucleotide-binding</keyword>
<evidence type="ECO:0000313" key="7">
    <source>
        <dbReference type="Proteomes" id="UP000186230"/>
    </source>
</evidence>
<dbReference type="Proteomes" id="UP000186230">
    <property type="component" value="Chromosome"/>
</dbReference>
<dbReference type="RefSeq" id="WP_083645175.1">
    <property type="nucleotide sequence ID" value="NZ_AMRU01000015.1"/>
</dbReference>
<dbReference type="EMBL" id="CP016359">
    <property type="protein sequence ID" value="APU69512.1"/>
    <property type="molecule type" value="Genomic_DNA"/>
</dbReference>
<keyword evidence="7" id="KW-1185">Reference proteome</keyword>
<evidence type="ECO:0000256" key="1">
    <source>
        <dbReference type="ARBA" id="ARBA00005417"/>
    </source>
</evidence>
<dbReference type="InterPro" id="IPR027417">
    <property type="entry name" value="P-loop_NTPase"/>
</dbReference>
<dbReference type="PANTHER" id="PTHR42711:SF5">
    <property type="entry name" value="ABC TRANSPORTER ATP-BINDING PROTEIN NATA"/>
    <property type="match status" value="1"/>
</dbReference>
<evidence type="ECO:0000256" key="5">
    <source>
        <dbReference type="ARBA" id="ARBA00022840"/>
    </source>
</evidence>
<dbReference type="PANTHER" id="PTHR42711">
    <property type="entry name" value="ABC TRANSPORTER ATP-BINDING PROTEIN"/>
    <property type="match status" value="1"/>
</dbReference>
<comment type="similarity">
    <text evidence="1">Belongs to the ABC transporter superfamily.</text>
</comment>
<dbReference type="KEGG" id="gfl:GRFL_2788"/>
<dbReference type="InterPro" id="IPR003439">
    <property type="entry name" value="ABC_transporter-like_ATP-bd"/>
</dbReference>
<evidence type="ECO:0000256" key="4">
    <source>
        <dbReference type="ARBA" id="ARBA00022741"/>
    </source>
</evidence>
<organism evidence="6 7">
    <name type="scientific">Christiangramia flava JLT2011</name>
    <dbReference type="NCBI Taxonomy" id="1229726"/>
    <lineage>
        <taxon>Bacteria</taxon>
        <taxon>Pseudomonadati</taxon>
        <taxon>Bacteroidota</taxon>
        <taxon>Flavobacteriia</taxon>
        <taxon>Flavobacteriales</taxon>
        <taxon>Flavobacteriaceae</taxon>
        <taxon>Christiangramia</taxon>
    </lineage>
</organism>
<keyword evidence="3" id="KW-0536">Nodulation</keyword>